<evidence type="ECO:0000259" key="5">
    <source>
        <dbReference type="PROSITE" id="PS50048"/>
    </source>
</evidence>
<keyword evidence="7" id="KW-1185">Reference proteome</keyword>
<dbReference type="InterPro" id="IPR050613">
    <property type="entry name" value="Sec_Metabolite_Reg"/>
</dbReference>
<proteinExistence type="predicted"/>
<keyword evidence="3" id="KW-0539">Nucleus</keyword>
<dbReference type="OrthoDB" id="435881at2759"/>
<dbReference type="GO" id="GO:0003677">
    <property type="term" value="F:DNA binding"/>
    <property type="evidence" value="ECO:0007669"/>
    <property type="project" value="InterPro"/>
</dbReference>
<dbReference type="GO" id="GO:0006351">
    <property type="term" value="P:DNA-templated transcription"/>
    <property type="evidence" value="ECO:0007669"/>
    <property type="project" value="InterPro"/>
</dbReference>
<reference evidence="6" key="1">
    <citation type="journal article" date="2020" name="Stud. Mycol.">
        <title>101 Dothideomycetes genomes: a test case for predicting lifestyles and emergence of pathogens.</title>
        <authorList>
            <person name="Haridas S."/>
            <person name="Albert R."/>
            <person name="Binder M."/>
            <person name="Bloem J."/>
            <person name="Labutti K."/>
            <person name="Salamov A."/>
            <person name="Andreopoulos B."/>
            <person name="Baker S."/>
            <person name="Barry K."/>
            <person name="Bills G."/>
            <person name="Bluhm B."/>
            <person name="Cannon C."/>
            <person name="Castanera R."/>
            <person name="Culley D."/>
            <person name="Daum C."/>
            <person name="Ezra D."/>
            <person name="Gonzalez J."/>
            <person name="Henrissat B."/>
            <person name="Kuo A."/>
            <person name="Liang C."/>
            <person name="Lipzen A."/>
            <person name="Lutzoni F."/>
            <person name="Magnuson J."/>
            <person name="Mondo S."/>
            <person name="Nolan M."/>
            <person name="Ohm R."/>
            <person name="Pangilinan J."/>
            <person name="Park H.-J."/>
            <person name="Ramirez L."/>
            <person name="Alfaro M."/>
            <person name="Sun H."/>
            <person name="Tritt A."/>
            <person name="Yoshinaga Y."/>
            <person name="Zwiers L.-H."/>
            <person name="Turgeon B."/>
            <person name="Goodwin S."/>
            <person name="Spatafora J."/>
            <person name="Crous P."/>
            <person name="Grigoriev I."/>
        </authorList>
    </citation>
    <scope>NUCLEOTIDE SEQUENCE</scope>
    <source>
        <strain evidence="6">CBS 690.94</strain>
    </source>
</reference>
<organism evidence="6 7">
    <name type="scientific">Karstenula rhodostoma CBS 690.94</name>
    <dbReference type="NCBI Taxonomy" id="1392251"/>
    <lineage>
        <taxon>Eukaryota</taxon>
        <taxon>Fungi</taxon>
        <taxon>Dikarya</taxon>
        <taxon>Ascomycota</taxon>
        <taxon>Pezizomycotina</taxon>
        <taxon>Dothideomycetes</taxon>
        <taxon>Pleosporomycetidae</taxon>
        <taxon>Pleosporales</taxon>
        <taxon>Massarineae</taxon>
        <taxon>Didymosphaeriaceae</taxon>
        <taxon>Karstenula</taxon>
    </lineage>
</organism>
<dbReference type="Pfam" id="PF04082">
    <property type="entry name" value="Fungal_trans"/>
    <property type="match status" value="1"/>
</dbReference>
<dbReference type="EMBL" id="MU001506">
    <property type="protein sequence ID" value="KAF2441171.1"/>
    <property type="molecule type" value="Genomic_DNA"/>
</dbReference>
<dbReference type="PROSITE" id="PS00463">
    <property type="entry name" value="ZN2_CY6_FUNGAL_1"/>
    <property type="match status" value="1"/>
</dbReference>
<sequence length="749" mass="83967">MASRYDGRGDAPTITRRRHVLACARCRARRVKCDRAQPACSNCIKVGALCQPVQQTGSSGASATSRPGSREPVERSRLTKLEEEVARLSREVDSKSPSREPSYSPPPIETGTNRLSANSGKLVEGRTPGYLSPYSWAVAAGEMLPFEPTGNQTATEVLFEESLGSATEETLRMIDDQLHETLLEAFSHRVDPIVRVLHWPSFEDKCSIFRRRRRSQMQMPVGAAYTGAYVQDPHYSAQQPSPFTGSAIRTIQGPTLGGDKQSSTNFDRAFATLLCTVYYASIISIIHGPNPSDLAQSINAVGLWSSLRREMISRLNIMDESFVQAASMELLQAMVLYLSVELGTVNPQRQWLQLGTTIHMAQSLGVHRDPSTFGLGPVEIETRRRLWAQICILDSRLAEQLCREPAINPDTFDISLPLSLTDQNLTELDIHSRSAHQDSDMDLTRFQEVEDSQEHAVPFSPMALLIVEAETARQQQQLLCLRYNPRDRPLRTSSTSPIAKRAIPFSGRTDRTQWAHELQVRFSERYNWDHYDNSDPLQYLVAEICQINLLKIKLMGSMTQRKEMSATSQYGPSEILSTFHDALHLASRCAGLMHQYSNSSYNWYTRRIRDVYSCSFLAVALSSDQQLSIEDTSAAWSILDQLFPVDAAQRPMEPGMRETLLEKIVTKARMKKELRLHIPVGTHLGEHTMQASAEGYPAHLAPHPPVSSPANFGQRSAFQTTGNIFEDWDALVQEQIWPGSLPGDNNYWV</sequence>
<feature type="compositionally biased region" description="Basic and acidic residues" evidence="4">
    <location>
        <begin position="68"/>
        <end position="98"/>
    </location>
</feature>
<dbReference type="AlphaFoldDB" id="A0A9P4U8R6"/>
<dbReference type="Proteomes" id="UP000799764">
    <property type="component" value="Unassembled WGS sequence"/>
</dbReference>
<feature type="compositionally biased region" description="Polar residues" evidence="4">
    <location>
        <begin position="110"/>
        <end position="119"/>
    </location>
</feature>
<name>A0A9P4U8R6_9PLEO</name>
<dbReference type="PANTHER" id="PTHR31001:SF85">
    <property type="entry name" value="ZN(II)2CYS6 TRANSCRIPTION FACTOR (EUROFUNG)"/>
    <property type="match status" value="1"/>
</dbReference>
<dbReference type="InterPro" id="IPR007219">
    <property type="entry name" value="XnlR_reg_dom"/>
</dbReference>
<dbReference type="CDD" id="cd00067">
    <property type="entry name" value="GAL4"/>
    <property type="match status" value="1"/>
</dbReference>
<protein>
    <recommendedName>
        <fullName evidence="5">Zn(2)-C6 fungal-type domain-containing protein</fullName>
    </recommendedName>
</protein>
<dbReference type="PROSITE" id="PS50048">
    <property type="entry name" value="ZN2_CY6_FUNGAL_2"/>
    <property type="match status" value="1"/>
</dbReference>
<dbReference type="SMART" id="SM00906">
    <property type="entry name" value="Fungal_trans"/>
    <property type="match status" value="1"/>
</dbReference>
<accession>A0A9P4U8R6</accession>
<dbReference type="CDD" id="cd12148">
    <property type="entry name" value="fungal_TF_MHR"/>
    <property type="match status" value="1"/>
</dbReference>
<comment type="caution">
    <text evidence="6">The sequence shown here is derived from an EMBL/GenBank/DDBJ whole genome shotgun (WGS) entry which is preliminary data.</text>
</comment>
<gene>
    <name evidence="6" type="ORF">P171DRAFT_488738</name>
</gene>
<evidence type="ECO:0000256" key="2">
    <source>
        <dbReference type="ARBA" id="ARBA00022723"/>
    </source>
</evidence>
<dbReference type="InterPro" id="IPR001138">
    <property type="entry name" value="Zn2Cys6_DnaBD"/>
</dbReference>
<comment type="subcellular location">
    <subcellularLocation>
        <location evidence="1">Nucleus</location>
    </subcellularLocation>
</comment>
<evidence type="ECO:0000313" key="7">
    <source>
        <dbReference type="Proteomes" id="UP000799764"/>
    </source>
</evidence>
<dbReference type="PANTHER" id="PTHR31001">
    <property type="entry name" value="UNCHARACTERIZED TRANSCRIPTIONAL REGULATORY PROTEIN"/>
    <property type="match status" value="1"/>
</dbReference>
<dbReference type="SUPFAM" id="SSF57701">
    <property type="entry name" value="Zn2/Cys6 DNA-binding domain"/>
    <property type="match status" value="1"/>
</dbReference>
<evidence type="ECO:0000256" key="4">
    <source>
        <dbReference type="SAM" id="MobiDB-lite"/>
    </source>
</evidence>
<dbReference type="Gene3D" id="4.10.240.10">
    <property type="entry name" value="Zn(2)-C6 fungal-type DNA-binding domain"/>
    <property type="match status" value="1"/>
</dbReference>
<keyword evidence="2" id="KW-0479">Metal-binding</keyword>
<dbReference type="GO" id="GO:0008270">
    <property type="term" value="F:zinc ion binding"/>
    <property type="evidence" value="ECO:0007669"/>
    <property type="project" value="InterPro"/>
</dbReference>
<evidence type="ECO:0000256" key="1">
    <source>
        <dbReference type="ARBA" id="ARBA00004123"/>
    </source>
</evidence>
<dbReference type="GO" id="GO:0005634">
    <property type="term" value="C:nucleus"/>
    <property type="evidence" value="ECO:0007669"/>
    <property type="project" value="UniProtKB-SubCell"/>
</dbReference>
<evidence type="ECO:0000313" key="6">
    <source>
        <dbReference type="EMBL" id="KAF2441171.1"/>
    </source>
</evidence>
<dbReference type="SMART" id="SM00066">
    <property type="entry name" value="GAL4"/>
    <property type="match status" value="1"/>
</dbReference>
<feature type="domain" description="Zn(2)-C6 fungal-type" evidence="5">
    <location>
        <begin position="22"/>
        <end position="50"/>
    </location>
</feature>
<dbReference type="InterPro" id="IPR036864">
    <property type="entry name" value="Zn2-C6_fun-type_DNA-bd_sf"/>
</dbReference>
<dbReference type="Pfam" id="PF00172">
    <property type="entry name" value="Zn_clus"/>
    <property type="match status" value="1"/>
</dbReference>
<feature type="region of interest" description="Disordered" evidence="4">
    <location>
        <begin position="54"/>
        <end position="121"/>
    </location>
</feature>
<evidence type="ECO:0000256" key="3">
    <source>
        <dbReference type="ARBA" id="ARBA00023242"/>
    </source>
</evidence>
<feature type="compositionally biased region" description="Polar residues" evidence="4">
    <location>
        <begin position="54"/>
        <end position="67"/>
    </location>
</feature>
<dbReference type="GO" id="GO:0000981">
    <property type="term" value="F:DNA-binding transcription factor activity, RNA polymerase II-specific"/>
    <property type="evidence" value="ECO:0007669"/>
    <property type="project" value="InterPro"/>
</dbReference>